<dbReference type="PANTHER" id="PTHR43033:SF1">
    <property type="entry name" value="TRNA(ILE)-LYSIDINE SYNTHASE-RELATED"/>
    <property type="match status" value="1"/>
</dbReference>
<evidence type="ECO:0000256" key="5">
    <source>
        <dbReference type="ARBA" id="ARBA00022741"/>
    </source>
</evidence>
<protein>
    <recommendedName>
        <fullName evidence="8">tRNA(Ile)-lysidine synthase</fullName>
        <ecNumber evidence="8">6.3.4.19</ecNumber>
    </recommendedName>
    <alternativeName>
        <fullName evidence="8">tRNA(Ile)-2-lysyl-cytidine synthase</fullName>
    </alternativeName>
    <alternativeName>
        <fullName evidence="8">tRNA(Ile)-lysidine synthetase</fullName>
    </alternativeName>
</protein>
<feature type="binding site" evidence="8">
    <location>
        <begin position="40"/>
        <end position="45"/>
    </location>
    <ligand>
        <name>ATP</name>
        <dbReference type="ChEBI" id="CHEBI:30616"/>
    </ligand>
</feature>
<keyword evidence="3 8" id="KW-0436">Ligase</keyword>
<dbReference type="InterPro" id="IPR011063">
    <property type="entry name" value="TilS/TtcA_N"/>
</dbReference>
<evidence type="ECO:0000256" key="2">
    <source>
        <dbReference type="ARBA" id="ARBA00022490"/>
    </source>
</evidence>
<evidence type="ECO:0000256" key="3">
    <source>
        <dbReference type="ARBA" id="ARBA00022598"/>
    </source>
</evidence>
<evidence type="ECO:0000313" key="11">
    <source>
        <dbReference type="Proteomes" id="UP000823598"/>
    </source>
</evidence>
<comment type="domain">
    <text evidence="8">The N-terminal region contains the highly conserved SGGXDS motif, predicted to be a P-loop motif involved in ATP binding.</text>
</comment>
<accession>A0A9D9IMY5</accession>
<feature type="domain" description="Lysidine-tRNA(Ile) synthetase C-terminal" evidence="9">
    <location>
        <begin position="376"/>
        <end position="448"/>
    </location>
</feature>
<dbReference type="GO" id="GO:0006400">
    <property type="term" value="P:tRNA modification"/>
    <property type="evidence" value="ECO:0007669"/>
    <property type="project" value="UniProtKB-UniRule"/>
</dbReference>
<dbReference type="Pfam" id="PF11734">
    <property type="entry name" value="TilS_C"/>
    <property type="match status" value="1"/>
</dbReference>
<reference evidence="10" key="1">
    <citation type="submission" date="2020-10" db="EMBL/GenBank/DDBJ databases">
        <authorList>
            <person name="Gilroy R."/>
        </authorList>
    </citation>
    <scope>NUCLEOTIDE SEQUENCE</scope>
    <source>
        <strain evidence="10">6919</strain>
    </source>
</reference>
<dbReference type="SUPFAM" id="SSF52402">
    <property type="entry name" value="Adenine nucleotide alpha hydrolases-like"/>
    <property type="match status" value="1"/>
</dbReference>
<evidence type="ECO:0000256" key="6">
    <source>
        <dbReference type="ARBA" id="ARBA00022840"/>
    </source>
</evidence>
<dbReference type="InterPro" id="IPR012094">
    <property type="entry name" value="tRNA_Ile_lys_synt"/>
</dbReference>
<sequence>MIKTRYLCGMENRGFEEKVAVYISENRLFDIGSRVLVTVSGGADSVALLCLLNGLGYDCVAAHCNFHLRGEESMRDERFVRALCGKLGVECVVRDFDIPAYMAEHKVSMEMACRELRYGWFEEVRESSGCAVIAVAHHSDDSVETFFLNMLRGCGIAGLAGIKPVNGRIVRPFLCVSRADIEDYLQEIRQDYIVDSTNLESEYSRNKVRNIILPAIRQCFPDADAALRRTLSNTAGNYAVFNDAIRRIRQDICTQDGDRLVIDRQKLEATAHPMTVLHEILSPYGFNGQQEKDMLATTTVGAVFRSGRFVAEAGRGVITLFEGNGRDDEVYEFRLDDVSRLPLRLKVEKSAYYPGFRFPGNKDTAYFDGSIAEETLTLRHWREGDRFRPFGMRGSKKLSDYFNDNKFSLADKRSVWLLCCGDRILWVVGHRAAADFMVTDTTKEIIAITVKK</sequence>
<keyword evidence="6 8" id="KW-0067">ATP-binding</keyword>
<dbReference type="InterPro" id="IPR012795">
    <property type="entry name" value="tRNA_Ile_lys_synt_N"/>
</dbReference>
<dbReference type="PANTHER" id="PTHR43033">
    <property type="entry name" value="TRNA(ILE)-LYSIDINE SYNTHASE-RELATED"/>
    <property type="match status" value="1"/>
</dbReference>
<dbReference type="Proteomes" id="UP000823598">
    <property type="component" value="Unassembled WGS sequence"/>
</dbReference>
<evidence type="ECO:0000259" key="9">
    <source>
        <dbReference type="SMART" id="SM00977"/>
    </source>
</evidence>
<comment type="similarity">
    <text evidence="8">Belongs to the tRNA(Ile)-lysidine synthase family.</text>
</comment>
<evidence type="ECO:0000256" key="1">
    <source>
        <dbReference type="ARBA" id="ARBA00004496"/>
    </source>
</evidence>
<dbReference type="GO" id="GO:0032267">
    <property type="term" value="F:tRNA(Ile)-lysidine synthase activity"/>
    <property type="evidence" value="ECO:0007669"/>
    <property type="project" value="UniProtKB-EC"/>
</dbReference>
<dbReference type="Pfam" id="PF01171">
    <property type="entry name" value="ATP_bind_3"/>
    <property type="match status" value="1"/>
</dbReference>
<dbReference type="InterPro" id="IPR014729">
    <property type="entry name" value="Rossmann-like_a/b/a_fold"/>
</dbReference>
<organism evidence="10 11">
    <name type="scientific">Candidatus Limisoma faecipullorum</name>
    <dbReference type="NCBI Taxonomy" id="2840854"/>
    <lineage>
        <taxon>Bacteria</taxon>
        <taxon>Pseudomonadati</taxon>
        <taxon>Bacteroidota</taxon>
        <taxon>Bacteroidia</taxon>
        <taxon>Bacteroidales</taxon>
        <taxon>Candidatus Limisoma</taxon>
    </lineage>
</organism>
<evidence type="ECO:0000256" key="4">
    <source>
        <dbReference type="ARBA" id="ARBA00022694"/>
    </source>
</evidence>
<dbReference type="CDD" id="cd01992">
    <property type="entry name" value="TilS_N"/>
    <property type="match status" value="1"/>
</dbReference>
<evidence type="ECO:0000256" key="8">
    <source>
        <dbReference type="HAMAP-Rule" id="MF_01161"/>
    </source>
</evidence>
<dbReference type="SMART" id="SM00977">
    <property type="entry name" value="TilS_C"/>
    <property type="match status" value="1"/>
</dbReference>
<keyword evidence="2 8" id="KW-0963">Cytoplasm</keyword>
<proteinExistence type="inferred from homology"/>
<dbReference type="SUPFAM" id="SSF56037">
    <property type="entry name" value="PheT/TilS domain"/>
    <property type="match status" value="1"/>
</dbReference>
<dbReference type="InterPro" id="IPR012796">
    <property type="entry name" value="Lysidine-tRNA-synth_C"/>
</dbReference>
<comment type="subcellular location">
    <subcellularLocation>
        <location evidence="1 8">Cytoplasm</location>
    </subcellularLocation>
</comment>
<evidence type="ECO:0000313" key="10">
    <source>
        <dbReference type="EMBL" id="MBO8475688.1"/>
    </source>
</evidence>
<keyword evidence="5 8" id="KW-0547">Nucleotide-binding</keyword>
<name>A0A9D9IMY5_9BACT</name>
<dbReference type="Gene3D" id="3.40.50.620">
    <property type="entry name" value="HUPs"/>
    <property type="match status" value="1"/>
</dbReference>
<dbReference type="GO" id="GO:0005737">
    <property type="term" value="C:cytoplasm"/>
    <property type="evidence" value="ECO:0007669"/>
    <property type="project" value="UniProtKB-SubCell"/>
</dbReference>
<reference evidence="10" key="2">
    <citation type="journal article" date="2021" name="PeerJ">
        <title>Extensive microbial diversity within the chicken gut microbiome revealed by metagenomics and culture.</title>
        <authorList>
            <person name="Gilroy R."/>
            <person name="Ravi A."/>
            <person name="Getino M."/>
            <person name="Pursley I."/>
            <person name="Horton D.L."/>
            <person name="Alikhan N.F."/>
            <person name="Baker D."/>
            <person name="Gharbi K."/>
            <person name="Hall N."/>
            <person name="Watson M."/>
            <person name="Adriaenssens E.M."/>
            <person name="Foster-Nyarko E."/>
            <person name="Jarju S."/>
            <person name="Secka A."/>
            <person name="Antonio M."/>
            <person name="Oren A."/>
            <person name="Chaudhuri R.R."/>
            <person name="La Ragione R."/>
            <person name="Hildebrand F."/>
            <person name="Pallen M.J."/>
        </authorList>
    </citation>
    <scope>NUCLEOTIDE SEQUENCE</scope>
    <source>
        <strain evidence="10">6919</strain>
    </source>
</reference>
<keyword evidence="4 8" id="KW-0819">tRNA processing</keyword>
<comment type="catalytic activity">
    <reaction evidence="7 8">
        <text>cytidine(34) in tRNA(Ile2) + L-lysine + ATP = lysidine(34) in tRNA(Ile2) + AMP + diphosphate + H(+)</text>
        <dbReference type="Rhea" id="RHEA:43744"/>
        <dbReference type="Rhea" id="RHEA-COMP:10625"/>
        <dbReference type="Rhea" id="RHEA-COMP:10670"/>
        <dbReference type="ChEBI" id="CHEBI:15378"/>
        <dbReference type="ChEBI" id="CHEBI:30616"/>
        <dbReference type="ChEBI" id="CHEBI:32551"/>
        <dbReference type="ChEBI" id="CHEBI:33019"/>
        <dbReference type="ChEBI" id="CHEBI:82748"/>
        <dbReference type="ChEBI" id="CHEBI:83665"/>
        <dbReference type="ChEBI" id="CHEBI:456215"/>
        <dbReference type="EC" id="6.3.4.19"/>
    </reaction>
</comment>
<dbReference type="NCBIfam" id="TIGR02433">
    <property type="entry name" value="lysidine_TilS_C"/>
    <property type="match status" value="1"/>
</dbReference>
<dbReference type="NCBIfam" id="TIGR02432">
    <property type="entry name" value="lysidine_TilS_N"/>
    <property type="match status" value="1"/>
</dbReference>
<evidence type="ECO:0000256" key="7">
    <source>
        <dbReference type="ARBA" id="ARBA00048539"/>
    </source>
</evidence>
<comment type="caution">
    <text evidence="10">The sequence shown here is derived from an EMBL/GenBank/DDBJ whole genome shotgun (WGS) entry which is preliminary data.</text>
</comment>
<dbReference type="EC" id="6.3.4.19" evidence="8"/>
<dbReference type="GO" id="GO:0005524">
    <property type="term" value="F:ATP binding"/>
    <property type="evidence" value="ECO:0007669"/>
    <property type="project" value="UniProtKB-UniRule"/>
</dbReference>
<dbReference type="AlphaFoldDB" id="A0A9D9IMY5"/>
<gene>
    <name evidence="8 10" type="primary">tilS</name>
    <name evidence="10" type="ORF">IAB88_01685</name>
</gene>
<dbReference type="EMBL" id="JADIMC010000020">
    <property type="protein sequence ID" value="MBO8475688.1"/>
    <property type="molecule type" value="Genomic_DNA"/>
</dbReference>
<comment type="function">
    <text evidence="8">Ligates lysine onto the cytidine present at position 34 of the AUA codon-specific tRNA(Ile) that contains the anticodon CAU, in an ATP-dependent manner. Cytidine is converted to lysidine, thus changing the amino acid specificity of the tRNA from methionine to isoleucine.</text>
</comment>
<dbReference type="HAMAP" id="MF_01161">
    <property type="entry name" value="tRNA_Ile_lys_synt"/>
    <property type="match status" value="1"/>
</dbReference>